<feature type="domain" description="Putative auto-transporter adhesin head GIN" evidence="2">
    <location>
        <begin position="30"/>
        <end position="208"/>
    </location>
</feature>
<gene>
    <name evidence="3" type="ORF">K5I29_10465</name>
</gene>
<evidence type="ECO:0000313" key="3">
    <source>
        <dbReference type="EMBL" id="UYW00919.1"/>
    </source>
</evidence>
<dbReference type="InterPro" id="IPR021255">
    <property type="entry name" value="DUF2807"/>
</dbReference>
<evidence type="ECO:0000256" key="1">
    <source>
        <dbReference type="SAM" id="SignalP"/>
    </source>
</evidence>
<sequence>MKNFKVIICFLATSFAFAQEPITKEMGEITSVKTFDKISVELIKANENKVVLTGTDNDYAELINNNGELKIKMSAKKLLKGDKVHAKVYHTSNIYEIIATEGTKVTSSDAFKLVDLNLSAKEGAEIKLDIDVKKVNANVNSGGKITLEGSADNQDYLANSGGVIKANNLKSSQCNVTANAGGEAFVTATELVDAKVRAGGNISIYGKPRVINEKKIAGGKITKINK</sequence>
<organism evidence="3 4">
    <name type="scientific">Flavobacterium agricola</name>
    <dbReference type="NCBI Taxonomy" id="2870839"/>
    <lineage>
        <taxon>Bacteria</taxon>
        <taxon>Pseudomonadati</taxon>
        <taxon>Bacteroidota</taxon>
        <taxon>Flavobacteriia</taxon>
        <taxon>Flavobacteriales</taxon>
        <taxon>Flavobacteriaceae</taxon>
        <taxon>Flavobacterium</taxon>
    </lineage>
</organism>
<keyword evidence="4" id="KW-1185">Reference proteome</keyword>
<accession>A0ABY6LX60</accession>
<dbReference type="EMBL" id="CP081495">
    <property type="protein sequence ID" value="UYW00919.1"/>
    <property type="molecule type" value="Genomic_DNA"/>
</dbReference>
<feature type="signal peptide" evidence="1">
    <location>
        <begin position="1"/>
        <end position="18"/>
    </location>
</feature>
<evidence type="ECO:0000259" key="2">
    <source>
        <dbReference type="Pfam" id="PF10988"/>
    </source>
</evidence>
<proteinExistence type="predicted"/>
<dbReference type="Pfam" id="PF10988">
    <property type="entry name" value="DUF2807"/>
    <property type="match status" value="1"/>
</dbReference>
<dbReference type="RefSeq" id="WP_264433161.1">
    <property type="nucleotide sequence ID" value="NZ_CP081495.1"/>
</dbReference>
<reference evidence="3" key="1">
    <citation type="submission" date="2021-08" db="EMBL/GenBank/DDBJ databases">
        <title>Flavobacterium sp. strain CC-SYL302.</title>
        <authorList>
            <person name="Lin S.-Y."/>
            <person name="Lee T.-H."/>
            <person name="Young C.-C."/>
        </authorList>
    </citation>
    <scope>NUCLEOTIDE SEQUENCE</scope>
    <source>
        <strain evidence="3">CC-SYL302</strain>
    </source>
</reference>
<name>A0ABY6LX60_9FLAO</name>
<feature type="chain" id="PRO_5046093874" evidence="1">
    <location>
        <begin position="19"/>
        <end position="226"/>
    </location>
</feature>
<dbReference type="Proteomes" id="UP001163328">
    <property type="component" value="Chromosome"/>
</dbReference>
<protein>
    <submittedName>
        <fullName evidence="3">DUF2807 domain-containing protein</fullName>
    </submittedName>
</protein>
<dbReference type="Gene3D" id="2.160.20.120">
    <property type="match status" value="1"/>
</dbReference>
<evidence type="ECO:0000313" key="4">
    <source>
        <dbReference type="Proteomes" id="UP001163328"/>
    </source>
</evidence>
<keyword evidence="1" id="KW-0732">Signal</keyword>